<name>A0A285GLG4_9ACTN</name>
<dbReference type="Proteomes" id="UP000219612">
    <property type="component" value="Unassembled WGS sequence"/>
</dbReference>
<proteinExistence type="predicted"/>
<dbReference type="SUPFAM" id="SSF54427">
    <property type="entry name" value="NTF2-like"/>
    <property type="match status" value="1"/>
</dbReference>
<protein>
    <recommendedName>
        <fullName evidence="3">SnoaL-like domain-containing protein</fullName>
    </recommendedName>
</protein>
<dbReference type="Gene3D" id="3.10.450.50">
    <property type="match status" value="1"/>
</dbReference>
<dbReference type="InterPro" id="IPR032710">
    <property type="entry name" value="NTF2-like_dom_sf"/>
</dbReference>
<dbReference type="RefSeq" id="WP_097318939.1">
    <property type="nucleotide sequence ID" value="NZ_OBDY01000002.1"/>
</dbReference>
<organism evidence="1 2">
    <name type="scientific">Paractinoplanes atraurantiacus</name>
    <dbReference type="NCBI Taxonomy" id="1036182"/>
    <lineage>
        <taxon>Bacteria</taxon>
        <taxon>Bacillati</taxon>
        <taxon>Actinomycetota</taxon>
        <taxon>Actinomycetes</taxon>
        <taxon>Micromonosporales</taxon>
        <taxon>Micromonosporaceae</taxon>
        <taxon>Paractinoplanes</taxon>
    </lineage>
</organism>
<evidence type="ECO:0008006" key="3">
    <source>
        <dbReference type="Google" id="ProtNLM"/>
    </source>
</evidence>
<dbReference type="OrthoDB" id="4941530at2"/>
<dbReference type="EMBL" id="OBDY01000002">
    <property type="protein sequence ID" value="SNY24285.1"/>
    <property type="molecule type" value="Genomic_DNA"/>
</dbReference>
<evidence type="ECO:0000313" key="1">
    <source>
        <dbReference type="EMBL" id="SNY24285.1"/>
    </source>
</evidence>
<reference evidence="1 2" key="1">
    <citation type="submission" date="2017-09" db="EMBL/GenBank/DDBJ databases">
        <authorList>
            <person name="Ehlers B."/>
            <person name="Leendertz F.H."/>
        </authorList>
    </citation>
    <scope>NUCLEOTIDE SEQUENCE [LARGE SCALE GENOMIC DNA]</scope>
    <source>
        <strain evidence="1 2">CGMCC 4.6857</strain>
    </source>
</reference>
<keyword evidence="2" id="KW-1185">Reference proteome</keyword>
<evidence type="ECO:0000313" key="2">
    <source>
        <dbReference type="Proteomes" id="UP000219612"/>
    </source>
</evidence>
<gene>
    <name evidence="1" type="ORF">SAMN05421748_102171</name>
</gene>
<sequence>MTNSAIAHLIDEAAVRDAIVRFADVAVRGDYDAFRARWSEDATWVIGDTATTRSMCHEAARGPGESYYRNNGVWTDTFRRTRDGWVFTNRTFQYLWLDFSPFTGDISWPGTGAR</sequence>
<dbReference type="AlphaFoldDB" id="A0A285GLG4"/>
<accession>A0A285GLG4</accession>